<dbReference type="EMBL" id="UGPG01000001">
    <property type="protein sequence ID" value="STY44634.1"/>
    <property type="molecule type" value="Genomic_DNA"/>
</dbReference>
<sequence length="116" mass="13285">MRLEGTCKIHSSLGVEYQFGEFSINQECLVFEQNYSFGGKKRKIFPLKILDAAELHTNKGGDLLSFSCDNLEFELDGSSNREINQFMEELKTGLASIKRANSGLHYNRENKERHHV</sequence>
<evidence type="ECO:0000313" key="1">
    <source>
        <dbReference type="EMBL" id="STY44634.1"/>
    </source>
</evidence>
<dbReference type="Proteomes" id="UP000254879">
    <property type="component" value="Unassembled WGS sequence"/>
</dbReference>
<protein>
    <submittedName>
        <fullName evidence="1">Uncharacterized protein</fullName>
    </submittedName>
</protein>
<dbReference type="RefSeq" id="WP_003756899.1">
    <property type="nucleotide sequence ID" value="NZ_CABKNG010000001.1"/>
</dbReference>
<reference evidence="1 2" key="1">
    <citation type="submission" date="2018-06" db="EMBL/GenBank/DDBJ databases">
        <authorList>
            <consortium name="Pathogen Informatics"/>
            <person name="Doyle S."/>
        </authorList>
    </citation>
    <scope>NUCLEOTIDE SEQUENCE [LARGE SCALE GENOMIC DNA]</scope>
    <source>
        <strain evidence="2">NCTC 10815</strain>
    </source>
</reference>
<evidence type="ECO:0000313" key="2">
    <source>
        <dbReference type="Proteomes" id="UP000254879"/>
    </source>
</evidence>
<dbReference type="OrthoDB" id="2363585at2"/>
<organism evidence="1 2">
    <name type="scientific">Listeria grayi</name>
    <name type="common">Listeria murrayi</name>
    <dbReference type="NCBI Taxonomy" id="1641"/>
    <lineage>
        <taxon>Bacteria</taxon>
        <taxon>Bacillati</taxon>
        <taxon>Bacillota</taxon>
        <taxon>Bacilli</taxon>
        <taxon>Bacillales</taxon>
        <taxon>Listeriaceae</taxon>
        <taxon>Listeria</taxon>
    </lineage>
</organism>
<accession>A0A378MFT8</accession>
<name>A0A378MFT8_LISGR</name>
<proteinExistence type="predicted"/>
<gene>
    <name evidence="1" type="ORF">NCTC10815_01986</name>
</gene>
<dbReference type="AlphaFoldDB" id="A0A378MFT8"/>